<dbReference type="EMBL" id="SOCA01000006">
    <property type="protein sequence ID" value="TDU68006.1"/>
    <property type="molecule type" value="Genomic_DNA"/>
</dbReference>
<dbReference type="GO" id="GO:0042884">
    <property type="term" value="P:microcin transport"/>
    <property type="evidence" value="ECO:0007669"/>
    <property type="project" value="TreeGrafter"/>
</dbReference>
<evidence type="ECO:0000313" key="4">
    <source>
        <dbReference type="EMBL" id="TDU68006.1"/>
    </source>
</evidence>
<keyword evidence="5" id="KW-1185">Reference proteome</keyword>
<dbReference type="GO" id="GO:0043190">
    <property type="term" value="C:ATP-binding cassette (ABC) transporter complex"/>
    <property type="evidence" value="ECO:0007669"/>
    <property type="project" value="InterPro"/>
</dbReference>
<accession>A0A4R7RT65</accession>
<dbReference type="Gene3D" id="3.90.76.10">
    <property type="entry name" value="Dipeptide-binding Protein, Domain 1"/>
    <property type="match status" value="1"/>
</dbReference>
<dbReference type="PANTHER" id="PTHR30290:SF64">
    <property type="entry name" value="ABC TRANSPORTER PERIPLASMIC BINDING PROTEIN"/>
    <property type="match status" value="1"/>
</dbReference>
<feature type="signal peptide" evidence="2">
    <location>
        <begin position="1"/>
        <end position="24"/>
    </location>
</feature>
<dbReference type="SUPFAM" id="SSF53850">
    <property type="entry name" value="Periplasmic binding protein-like II"/>
    <property type="match status" value="1"/>
</dbReference>
<proteinExistence type="predicted"/>
<evidence type="ECO:0000256" key="2">
    <source>
        <dbReference type="SAM" id="SignalP"/>
    </source>
</evidence>
<evidence type="ECO:0000313" key="5">
    <source>
        <dbReference type="Proteomes" id="UP000295662"/>
    </source>
</evidence>
<dbReference type="PANTHER" id="PTHR30290">
    <property type="entry name" value="PERIPLASMIC BINDING COMPONENT OF ABC TRANSPORTER"/>
    <property type="match status" value="1"/>
</dbReference>
<organism evidence="4 5">
    <name type="scientific">Prosthecobacter fusiformis</name>
    <dbReference type="NCBI Taxonomy" id="48464"/>
    <lineage>
        <taxon>Bacteria</taxon>
        <taxon>Pseudomonadati</taxon>
        <taxon>Verrucomicrobiota</taxon>
        <taxon>Verrucomicrobiia</taxon>
        <taxon>Verrucomicrobiales</taxon>
        <taxon>Verrucomicrobiaceae</taxon>
        <taxon>Prosthecobacter</taxon>
    </lineage>
</organism>
<dbReference type="Gene3D" id="3.40.190.10">
    <property type="entry name" value="Periplasmic binding protein-like II"/>
    <property type="match status" value="1"/>
</dbReference>
<dbReference type="OrthoDB" id="9801912at2"/>
<protein>
    <submittedName>
        <fullName evidence="4">Microcin C transport system substrate-binding protein</fullName>
    </submittedName>
</protein>
<reference evidence="4 5" key="1">
    <citation type="submission" date="2019-03" db="EMBL/GenBank/DDBJ databases">
        <title>Genomic Encyclopedia of Archaeal and Bacterial Type Strains, Phase II (KMG-II): from individual species to whole genera.</title>
        <authorList>
            <person name="Goeker M."/>
        </authorList>
    </citation>
    <scope>NUCLEOTIDE SEQUENCE [LARGE SCALE GENOMIC DNA]</scope>
    <source>
        <strain evidence="4 5">ATCC 25309</strain>
    </source>
</reference>
<sequence length="640" mass="74512">MSFLPSILRVSCLALLLGAPAVLADDDRFPPYDNTEEVKAFWASKPDFFQWKTPADLPADLKWENGADLPEMGDPAAKKGGVFHDQIDGYPATFRFIGPDANGSFRGEHWDNIYVWIVQPHMNVSGWVPGIADEWAISPDKRTIYFKLDPKATYSDGVPITVEDFFMTFFIMLSPNIQDPWYNDYYSKEFTAITKYDDHTFAFTIPEPKPDPLWYVGDFPPCPRHFFKEFTDDFPARYQWRKSPTTGAYEIYPEGMKKGRSVTLSRVKNWWAKDKKHYRYRFNPDFIEYKVIGSMDKAFEMFRQGQIDWFAMGLPRYWYDKAEIPEIYNGYIERQIFFNDYPRISRGIYINQRNPPLDNLDVRIGIAHALNFQKVIEVDFRGDYVRMRNTSAGFGRFTNTNVRPREYDVVKARQAFAKGGFATAGRDGVLVNSQGKRLSVTLSLPQGPFGPIALRLKEEALRAGLEIIVEEMDFTQLMKKSDQKNHELIFAGFGATLPYPRFWENYHSSNAWKVEPDGSKKIVPDTNNLTMTADPEMDVIIDQQRKAQTEDEVERLSWKLQEMVEEKCVSIPAWESPSYRFGYWRWIKWPKDGNFKNSQLPMDTHVHWIDEAVKEETLEARREGKSFGETIRVFDQYKQN</sequence>
<dbReference type="InterPro" id="IPR030678">
    <property type="entry name" value="Peptide/Ni-bd"/>
</dbReference>
<dbReference type="GO" id="GO:0030288">
    <property type="term" value="C:outer membrane-bounded periplasmic space"/>
    <property type="evidence" value="ECO:0007669"/>
    <property type="project" value="TreeGrafter"/>
</dbReference>
<dbReference type="AlphaFoldDB" id="A0A4R7RT65"/>
<dbReference type="GO" id="GO:1904680">
    <property type="term" value="F:peptide transmembrane transporter activity"/>
    <property type="evidence" value="ECO:0007669"/>
    <property type="project" value="TreeGrafter"/>
</dbReference>
<dbReference type="RefSeq" id="WP_133796155.1">
    <property type="nucleotide sequence ID" value="NZ_SOCA01000006.1"/>
</dbReference>
<feature type="chain" id="PRO_5020444772" evidence="2">
    <location>
        <begin position="25"/>
        <end position="640"/>
    </location>
</feature>
<dbReference type="GO" id="GO:0015833">
    <property type="term" value="P:peptide transport"/>
    <property type="evidence" value="ECO:0007669"/>
    <property type="project" value="TreeGrafter"/>
</dbReference>
<feature type="domain" description="Solute-binding protein family 5" evidence="3">
    <location>
        <begin position="128"/>
        <end position="502"/>
    </location>
</feature>
<dbReference type="Proteomes" id="UP000295662">
    <property type="component" value="Unassembled WGS sequence"/>
</dbReference>
<gene>
    <name evidence="4" type="ORF">EI77_03123</name>
</gene>
<keyword evidence="1 2" id="KW-0732">Signal</keyword>
<evidence type="ECO:0000259" key="3">
    <source>
        <dbReference type="Pfam" id="PF00496"/>
    </source>
</evidence>
<dbReference type="Gene3D" id="3.10.105.10">
    <property type="entry name" value="Dipeptide-binding Protein, Domain 3"/>
    <property type="match status" value="1"/>
</dbReference>
<name>A0A4R7RT65_9BACT</name>
<dbReference type="CDD" id="cd08497">
    <property type="entry name" value="MbnE-like"/>
    <property type="match status" value="1"/>
</dbReference>
<dbReference type="InterPro" id="IPR039424">
    <property type="entry name" value="SBP_5"/>
</dbReference>
<evidence type="ECO:0000256" key="1">
    <source>
        <dbReference type="ARBA" id="ARBA00022729"/>
    </source>
</evidence>
<dbReference type="InterPro" id="IPR000914">
    <property type="entry name" value="SBP_5_dom"/>
</dbReference>
<dbReference type="Pfam" id="PF00496">
    <property type="entry name" value="SBP_bac_5"/>
    <property type="match status" value="1"/>
</dbReference>
<dbReference type="PIRSF" id="PIRSF002741">
    <property type="entry name" value="MppA"/>
    <property type="match status" value="1"/>
</dbReference>
<comment type="caution">
    <text evidence="4">The sequence shown here is derived from an EMBL/GenBank/DDBJ whole genome shotgun (WGS) entry which is preliminary data.</text>
</comment>